<organism evidence="4">
    <name type="scientific">Corethron hystrix</name>
    <dbReference type="NCBI Taxonomy" id="216773"/>
    <lineage>
        <taxon>Eukaryota</taxon>
        <taxon>Sar</taxon>
        <taxon>Stramenopiles</taxon>
        <taxon>Ochrophyta</taxon>
        <taxon>Bacillariophyta</taxon>
        <taxon>Coscinodiscophyceae</taxon>
        <taxon>Corethrophycidae</taxon>
        <taxon>Corethrales</taxon>
        <taxon>Corethraceae</taxon>
        <taxon>Corethron</taxon>
    </lineage>
</organism>
<dbReference type="EMBL" id="HBFR01014952">
    <property type="protein sequence ID" value="CAD8883709.1"/>
    <property type="molecule type" value="Transcribed_RNA"/>
</dbReference>
<gene>
    <name evidence="2" type="ORF">CHYS00102_LOCUS10905</name>
    <name evidence="3" type="ORF">CHYS00102_LOCUS10906</name>
    <name evidence="4" type="ORF">CHYS00102_LOCUS10907</name>
</gene>
<evidence type="ECO:0000313" key="4">
    <source>
        <dbReference type="EMBL" id="CAD8883711.1"/>
    </source>
</evidence>
<evidence type="ECO:0000256" key="1">
    <source>
        <dbReference type="SAM" id="Coils"/>
    </source>
</evidence>
<dbReference type="EMBL" id="HBFR01014953">
    <property type="protein sequence ID" value="CAD8883710.1"/>
    <property type="molecule type" value="Transcribed_RNA"/>
</dbReference>
<evidence type="ECO:0000313" key="3">
    <source>
        <dbReference type="EMBL" id="CAD8883710.1"/>
    </source>
</evidence>
<evidence type="ECO:0000313" key="2">
    <source>
        <dbReference type="EMBL" id="CAD8883709.1"/>
    </source>
</evidence>
<keyword evidence="1" id="KW-0175">Coiled coil</keyword>
<dbReference type="EMBL" id="HBFR01014954">
    <property type="protein sequence ID" value="CAD8883711.1"/>
    <property type="molecule type" value="Transcribed_RNA"/>
</dbReference>
<name>A0A6U5FNZ9_9STRA</name>
<protein>
    <submittedName>
        <fullName evidence="4">Uncharacterized protein</fullName>
    </submittedName>
</protein>
<sequence length="248" mass="28082">MNAKKKYIPEDSENIDESMLKVSGRLQTLGKHISSPLDPESACPDNKMSALSFASAVNESYFKKNDSVESQTQVETSASLNISRDELISKLLFMALAPGFDANSNSARIDIATIDRMASMLILDRRVSMVEAVQRLYDEANLRHSAIKKSIEMKMTADDMPENNISSQESSSSGEQYIVTEMKKLYKQELENNKKKYEQATKRIQEEISDRKERDKRCKREIRLLTVGHKTEIQSFLSSFSDTPGDPH</sequence>
<feature type="coiled-coil region" evidence="1">
    <location>
        <begin position="183"/>
        <end position="214"/>
    </location>
</feature>
<dbReference type="AlphaFoldDB" id="A0A6U5FNZ9"/>
<accession>A0A6U5FNZ9</accession>
<reference evidence="4" key="1">
    <citation type="submission" date="2021-01" db="EMBL/GenBank/DDBJ databases">
        <authorList>
            <person name="Corre E."/>
            <person name="Pelletier E."/>
            <person name="Niang G."/>
            <person name="Scheremetjew M."/>
            <person name="Finn R."/>
            <person name="Kale V."/>
            <person name="Holt S."/>
            <person name="Cochrane G."/>
            <person name="Meng A."/>
            <person name="Brown T."/>
            <person name="Cohen L."/>
        </authorList>
    </citation>
    <scope>NUCLEOTIDE SEQUENCE</scope>
    <source>
        <strain evidence="4">308</strain>
    </source>
</reference>
<proteinExistence type="predicted"/>